<keyword evidence="2 5" id="KW-0812">Transmembrane</keyword>
<feature type="non-terminal residue" evidence="6">
    <location>
        <position position="264"/>
    </location>
</feature>
<organism evidence="6 7">
    <name type="scientific">Prorocentrum cordatum</name>
    <dbReference type="NCBI Taxonomy" id="2364126"/>
    <lineage>
        <taxon>Eukaryota</taxon>
        <taxon>Sar</taxon>
        <taxon>Alveolata</taxon>
        <taxon>Dinophyceae</taxon>
        <taxon>Prorocentrales</taxon>
        <taxon>Prorocentraceae</taxon>
        <taxon>Prorocentrum</taxon>
    </lineage>
</organism>
<evidence type="ECO:0000256" key="5">
    <source>
        <dbReference type="SAM" id="Phobius"/>
    </source>
</evidence>
<evidence type="ECO:0000256" key="1">
    <source>
        <dbReference type="ARBA" id="ARBA00004141"/>
    </source>
</evidence>
<proteinExistence type="predicted"/>
<evidence type="ECO:0000256" key="3">
    <source>
        <dbReference type="ARBA" id="ARBA00022989"/>
    </source>
</evidence>
<evidence type="ECO:0000256" key="2">
    <source>
        <dbReference type="ARBA" id="ARBA00022692"/>
    </source>
</evidence>
<feature type="transmembrane region" description="Helical" evidence="5">
    <location>
        <begin position="123"/>
        <end position="143"/>
    </location>
</feature>
<feature type="non-terminal residue" evidence="6">
    <location>
        <position position="1"/>
    </location>
</feature>
<evidence type="ECO:0008006" key="8">
    <source>
        <dbReference type="Google" id="ProtNLM"/>
    </source>
</evidence>
<dbReference type="Pfam" id="PF04142">
    <property type="entry name" value="Nuc_sug_transp"/>
    <property type="match status" value="2"/>
</dbReference>
<dbReference type="Proteomes" id="UP001189429">
    <property type="component" value="Unassembled WGS sequence"/>
</dbReference>
<keyword evidence="3 5" id="KW-1133">Transmembrane helix</keyword>
<accession>A0ABN9VYY8</accession>
<name>A0ABN9VYY8_9DINO</name>
<gene>
    <name evidence="6" type="ORF">PCOR1329_LOCUS61546</name>
</gene>
<dbReference type="EMBL" id="CAUYUJ010017745">
    <property type="protein sequence ID" value="CAK0877504.1"/>
    <property type="molecule type" value="Genomic_DNA"/>
</dbReference>
<evidence type="ECO:0000256" key="4">
    <source>
        <dbReference type="ARBA" id="ARBA00023136"/>
    </source>
</evidence>
<dbReference type="InterPro" id="IPR007271">
    <property type="entry name" value="Nuc_sug_transpt"/>
</dbReference>
<comment type="subcellular location">
    <subcellularLocation>
        <location evidence="1">Membrane</location>
        <topology evidence="1">Multi-pass membrane protein</topology>
    </subcellularLocation>
</comment>
<comment type="caution">
    <text evidence="6">The sequence shown here is derived from an EMBL/GenBank/DDBJ whole genome shotgun (WGS) entry which is preliminary data.</text>
</comment>
<evidence type="ECO:0000313" key="6">
    <source>
        <dbReference type="EMBL" id="CAK0877504.1"/>
    </source>
</evidence>
<feature type="transmembrane region" description="Helical" evidence="5">
    <location>
        <begin position="232"/>
        <end position="259"/>
    </location>
</feature>
<protein>
    <recommendedName>
        <fullName evidence="8">Protein RFT1 homolog</fullName>
    </recommendedName>
</protein>
<keyword evidence="7" id="KW-1185">Reference proteome</keyword>
<dbReference type="PANTHER" id="PTHR10231">
    <property type="entry name" value="NUCLEOTIDE-SUGAR TRANSMEMBRANE TRANSPORTER"/>
    <property type="match status" value="1"/>
</dbReference>
<feature type="transmembrane region" description="Helical" evidence="5">
    <location>
        <begin position="176"/>
        <end position="198"/>
    </location>
</feature>
<reference evidence="6" key="1">
    <citation type="submission" date="2023-10" db="EMBL/GenBank/DDBJ databases">
        <authorList>
            <person name="Chen Y."/>
            <person name="Shah S."/>
            <person name="Dougan E. K."/>
            <person name="Thang M."/>
            <person name="Chan C."/>
        </authorList>
    </citation>
    <scope>NUCLEOTIDE SEQUENCE [LARGE SCALE GENOMIC DNA]</scope>
</reference>
<feature type="transmembrane region" description="Helical" evidence="5">
    <location>
        <begin position="205"/>
        <end position="226"/>
    </location>
</feature>
<sequence length="264" mass="26838">QTTLQVLVIKWARAEGRSGPQYLASTVVLFTEVLKTCVSFALVASESGGVAKAGELVVGHFTRDPLEALKICVPSLLYARGVRKSLPVPGALLLPGAAPAVAAPKAALLAAGWGAGPPGGEEALGFVAVLAACFTSGLASVYLEKLLKQTDASIGERAAHAQDASPIADGGLTQGYTVRVVCVIATNALGGLLCAAVLKYADNILRCFSTALSIVLTCVVSFAVLQEETLDLLFVAGAVLAIAATFMYSAGLPVGLGLACQPGK</sequence>
<evidence type="ECO:0000313" key="7">
    <source>
        <dbReference type="Proteomes" id="UP001189429"/>
    </source>
</evidence>
<keyword evidence="4 5" id="KW-0472">Membrane</keyword>